<evidence type="ECO:0000313" key="2">
    <source>
        <dbReference type="EMBL" id="MDF9748263.1"/>
    </source>
</evidence>
<reference evidence="2" key="1">
    <citation type="submission" date="2022-06" db="EMBL/GenBank/DDBJ databases">
        <title>Natrinema sp. a new haloarchaeum isolate from saline soil.</title>
        <authorList>
            <person name="Strakova D."/>
            <person name="Galisteo C."/>
            <person name="Sanchez-Porro C."/>
            <person name="Ventosa A."/>
        </authorList>
    </citation>
    <scope>NUCLEOTIDE SEQUENCE</scope>
    <source>
        <strain evidence="2">S1CR25-10</strain>
    </source>
</reference>
<evidence type="ECO:0000313" key="3">
    <source>
        <dbReference type="Proteomes" id="UP001154061"/>
    </source>
</evidence>
<organism evidence="2 3">
    <name type="scientific">Natrinema salsiterrestre</name>
    <dbReference type="NCBI Taxonomy" id="2950540"/>
    <lineage>
        <taxon>Archaea</taxon>
        <taxon>Methanobacteriati</taxon>
        <taxon>Methanobacteriota</taxon>
        <taxon>Stenosarchaea group</taxon>
        <taxon>Halobacteria</taxon>
        <taxon>Halobacteriales</taxon>
        <taxon>Natrialbaceae</taxon>
        <taxon>Natrinema</taxon>
    </lineage>
</organism>
<dbReference type="EMBL" id="JAMQOT010000013">
    <property type="protein sequence ID" value="MDF9748263.1"/>
    <property type="molecule type" value="Genomic_DNA"/>
</dbReference>
<name>A0A9Q4Q5K6_9EURY</name>
<sequence length="97" mass="11058">MLDGRYTAVVDRFEEDLAVVLLEDDGETVDETVLDRERLPEDGRHAGAVLTLELSDEEVVDITYDEGETVDRSERAQRRFDELSQRPPSREDDSDTS</sequence>
<protein>
    <submittedName>
        <fullName evidence="2">DUF3006 domain-containing protein</fullName>
    </submittedName>
</protein>
<keyword evidence="3" id="KW-1185">Reference proteome</keyword>
<dbReference type="Pfam" id="PF11213">
    <property type="entry name" value="DUF3006"/>
    <property type="match status" value="1"/>
</dbReference>
<dbReference type="AlphaFoldDB" id="A0A9Q4Q5K6"/>
<dbReference type="InterPro" id="IPR021377">
    <property type="entry name" value="DUF3006"/>
</dbReference>
<dbReference type="RefSeq" id="WP_277524827.1">
    <property type="nucleotide sequence ID" value="NZ_JAMQOT010000013.1"/>
</dbReference>
<feature type="compositionally biased region" description="Basic and acidic residues" evidence="1">
    <location>
        <begin position="69"/>
        <end position="91"/>
    </location>
</feature>
<gene>
    <name evidence="2" type="ORF">NDI89_22120</name>
</gene>
<evidence type="ECO:0000256" key="1">
    <source>
        <dbReference type="SAM" id="MobiDB-lite"/>
    </source>
</evidence>
<accession>A0A9Q4Q5K6</accession>
<comment type="caution">
    <text evidence="2">The sequence shown here is derived from an EMBL/GenBank/DDBJ whole genome shotgun (WGS) entry which is preliminary data.</text>
</comment>
<dbReference type="Proteomes" id="UP001154061">
    <property type="component" value="Unassembled WGS sequence"/>
</dbReference>
<feature type="region of interest" description="Disordered" evidence="1">
    <location>
        <begin position="65"/>
        <end position="97"/>
    </location>
</feature>
<proteinExistence type="predicted"/>